<dbReference type="PATRIC" id="fig|1123384.7.peg.291"/>
<accession>A0A0X1KP67</accession>
<dbReference type="AlphaFoldDB" id="A0A0X1KP67"/>
<name>A0A0X1KP67_9THEM</name>
<evidence type="ECO:0000313" key="2">
    <source>
        <dbReference type="Proteomes" id="UP000077469"/>
    </source>
</evidence>
<dbReference type="Pfam" id="PF02620">
    <property type="entry name" value="YceD"/>
    <property type="match status" value="1"/>
</dbReference>
<evidence type="ECO:0000313" key="1">
    <source>
        <dbReference type="EMBL" id="AJC73086.1"/>
    </source>
</evidence>
<dbReference type="InterPro" id="IPR003772">
    <property type="entry name" value="YceD"/>
</dbReference>
<gene>
    <name evidence="1" type="ORF">AJ81_01455</name>
</gene>
<reference evidence="1 2" key="1">
    <citation type="submission" date="2014-01" db="EMBL/GenBank/DDBJ databases">
        <title>Genome sequencing of Thermotog hypogea.</title>
        <authorList>
            <person name="Zhang X."/>
            <person name="Alvare G."/>
            <person name="Fristensky B."/>
            <person name="Chen L."/>
            <person name="Suen T."/>
            <person name="Chen Q."/>
            <person name="Ma K."/>
        </authorList>
    </citation>
    <scope>NUCLEOTIDE SEQUENCE [LARGE SCALE GENOMIC DNA]</scope>
    <source>
        <strain evidence="1 2">DSM 11164</strain>
    </source>
</reference>
<protein>
    <recommendedName>
        <fullName evidence="3">DNA-binding protein</fullName>
    </recommendedName>
</protein>
<dbReference type="PaxDb" id="1123384-AJ81_01455"/>
<dbReference type="PANTHER" id="PTHR34374:SF1">
    <property type="entry name" value="LARGE RIBOSOMAL RNA SUBUNIT ACCUMULATION PROTEIN YCED HOMOLOG 1, CHLOROPLASTIC"/>
    <property type="match status" value="1"/>
</dbReference>
<organism evidence="1 2">
    <name type="scientific">Pseudothermotoga hypogea DSM 11164 = NBRC 106472</name>
    <dbReference type="NCBI Taxonomy" id="1123384"/>
    <lineage>
        <taxon>Bacteria</taxon>
        <taxon>Thermotogati</taxon>
        <taxon>Thermotogota</taxon>
        <taxon>Thermotogae</taxon>
        <taxon>Thermotogales</taxon>
        <taxon>Thermotogaceae</taxon>
        <taxon>Pseudothermotoga</taxon>
    </lineage>
</organism>
<proteinExistence type="predicted"/>
<dbReference type="KEGG" id="phy:AJ81_01455"/>
<dbReference type="PANTHER" id="PTHR34374">
    <property type="entry name" value="LARGE RIBOSOMAL RNA SUBUNIT ACCUMULATION PROTEIN YCED HOMOLOG 1, CHLOROPLASTIC"/>
    <property type="match status" value="1"/>
</dbReference>
<evidence type="ECO:0008006" key="3">
    <source>
        <dbReference type="Google" id="ProtNLM"/>
    </source>
</evidence>
<keyword evidence="2" id="KW-1185">Reference proteome</keyword>
<dbReference type="STRING" id="1123384.AJ81_01455"/>
<dbReference type="OrthoDB" id="9790372at2"/>
<sequence>MDWTISVEDVLLKKRLIIQGIFETEYVDAPNARCRVIEPIEVKIVVVAARDGIAIGGYARTTIEHPCDRCLKPVLLPINGTIEALYKPVSEMPVSDQEELKSLRNVLYYDSDRIDLTDRIIEAIVVEIPMKVLCSDDCKGLCPYCGADLNEEKDHKCTEESVDPRWKKLFLVKQNLTKEG</sequence>
<dbReference type="EMBL" id="CP007141">
    <property type="protein sequence ID" value="AJC73086.1"/>
    <property type="molecule type" value="Genomic_DNA"/>
</dbReference>
<dbReference type="Proteomes" id="UP000077469">
    <property type="component" value="Chromosome"/>
</dbReference>